<proteinExistence type="predicted"/>
<dbReference type="EMBL" id="JH817697">
    <property type="protein sequence ID" value="EKC31610.1"/>
    <property type="molecule type" value="Genomic_DNA"/>
</dbReference>
<sequence length="449" mass="49730">MASCTVLYDCLETCSRSQCESTLGDCFTRFDGTGGCDGFVSDNEDFTFDKSSSGSGCCEITTVSGLCDCAVLHDCLETCPRSQCEYILGDCFTRLEETGKCDGFVSDDEEYIFDGSGSGSSCFDITTVSGLCDCAVLHDCLETCPRSQCEYILGDCITRLEETGKCDGQNNTTNIVNRSTIDGSETTWVVAGSAVSVILVTAAVAMLALRKKTCCCSRKENSCIPQAIVYQQPNALYQADFDGYSTIHIETMACNGQQNGSKIKKETQPMITSPSQKLVRQVSNSSNDYQLMPDMFINDVKEPKGHHMVTVKEEEADDKHRDTTYQTVTDLPVHYSNHYQAINEPPSSDKNEAETYYQPMAATNDRTSQYYTFMGDTSGVQADDEYTEMNDAHDRKCDVKNNSTTSENVYYGNDVGDVYSNEPIKENLIPKCSNVRNLREDEIYEKMEC</sequence>
<accession>K1QRY4</accession>
<name>K1QRY4_MAGGI</name>
<dbReference type="InParanoid" id="K1QRY4"/>
<reference evidence="1" key="1">
    <citation type="journal article" date="2012" name="Nature">
        <title>The oyster genome reveals stress adaptation and complexity of shell formation.</title>
        <authorList>
            <person name="Zhang G."/>
            <person name="Fang X."/>
            <person name="Guo X."/>
            <person name="Li L."/>
            <person name="Luo R."/>
            <person name="Xu F."/>
            <person name="Yang P."/>
            <person name="Zhang L."/>
            <person name="Wang X."/>
            <person name="Qi H."/>
            <person name="Xiong Z."/>
            <person name="Que H."/>
            <person name="Xie Y."/>
            <person name="Holland P.W."/>
            <person name="Paps J."/>
            <person name="Zhu Y."/>
            <person name="Wu F."/>
            <person name="Chen Y."/>
            <person name="Wang J."/>
            <person name="Peng C."/>
            <person name="Meng J."/>
            <person name="Yang L."/>
            <person name="Liu J."/>
            <person name="Wen B."/>
            <person name="Zhang N."/>
            <person name="Huang Z."/>
            <person name="Zhu Q."/>
            <person name="Feng Y."/>
            <person name="Mount A."/>
            <person name="Hedgecock D."/>
            <person name="Xu Z."/>
            <person name="Liu Y."/>
            <person name="Domazet-Loso T."/>
            <person name="Du Y."/>
            <person name="Sun X."/>
            <person name="Zhang S."/>
            <person name="Liu B."/>
            <person name="Cheng P."/>
            <person name="Jiang X."/>
            <person name="Li J."/>
            <person name="Fan D."/>
            <person name="Wang W."/>
            <person name="Fu W."/>
            <person name="Wang T."/>
            <person name="Wang B."/>
            <person name="Zhang J."/>
            <person name="Peng Z."/>
            <person name="Li Y."/>
            <person name="Li N."/>
            <person name="Wang J."/>
            <person name="Chen M."/>
            <person name="He Y."/>
            <person name="Tan F."/>
            <person name="Song X."/>
            <person name="Zheng Q."/>
            <person name="Huang R."/>
            <person name="Yang H."/>
            <person name="Du X."/>
            <person name="Chen L."/>
            <person name="Yang M."/>
            <person name="Gaffney P.M."/>
            <person name="Wang S."/>
            <person name="Luo L."/>
            <person name="She Z."/>
            <person name="Ming Y."/>
            <person name="Huang W."/>
            <person name="Zhang S."/>
            <person name="Huang B."/>
            <person name="Zhang Y."/>
            <person name="Qu T."/>
            <person name="Ni P."/>
            <person name="Miao G."/>
            <person name="Wang J."/>
            <person name="Wang Q."/>
            <person name="Steinberg C.E."/>
            <person name="Wang H."/>
            <person name="Li N."/>
            <person name="Qian L."/>
            <person name="Zhang G."/>
            <person name="Li Y."/>
            <person name="Yang H."/>
            <person name="Liu X."/>
            <person name="Wang J."/>
            <person name="Yin Y."/>
            <person name="Wang J."/>
        </authorList>
    </citation>
    <scope>NUCLEOTIDE SEQUENCE [LARGE SCALE GENOMIC DNA]</scope>
    <source>
        <strain evidence="1">05x7-T-G4-1.051#20</strain>
    </source>
</reference>
<evidence type="ECO:0000313" key="1">
    <source>
        <dbReference type="EMBL" id="EKC31610.1"/>
    </source>
</evidence>
<protein>
    <submittedName>
        <fullName evidence="1">Uncharacterized protein</fullName>
    </submittedName>
</protein>
<organism evidence="1">
    <name type="scientific">Magallana gigas</name>
    <name type="common">Pacific oyster</name>
    <name type="synonym">Crassostrea gigas</name>
    <dbReference type="NCBI Taxonomy" id="29159"/>
    <lineage>
        <taxon>Eukaryota</taxon>
        <taxon>Metazoa</taxon>
        <taxon>Spiralia</taxon>
        <taxon>Lophotrochozoa</taxon>
        <taxon>Mollusca</taxon>
        <taxon>Bivalvia</taxon>
        <taxon>Autobranchia</taxon>
        <taxon>Pteriomorphia</taxon>
        <taxon>Ostreida</taxon>
        <taxon>Ostreoidea</taxon>
        <taxon>Ostreidae</taxon>
        <taxon>Magallana</taxon>
    </lineage>
</organism>
<dbReference type="AlphaFoldDB" id="K1QRY4"/>
<dbReference type="HOGENOM" id="CLU_610100_0_0_1"/>
<gene>
    <name evidence="1" type="ORF">CGI_10009855</name>
</gene>